<proteinExistence type="predicted"/>
<evidence type="ECO:0000313" key="3">
    <source>
        <dbReference type="EMBL" id="PFH62826.1"/>
    </source>
</evidence>
<feature type="transmembrane region" description="Helical" evidence="2">
    <location>
        <begin position="65"/>
        <end position="82"/>
    </location>
</feature>
<dbReference type="CDD" id="cd22903">
    <property type="entry name" value="NI9M"/>
    <property type="match status" value="1"/>
</dbReference>
<dbReference type="PANTHER" id="PTHR38488">
    <property type="entry name" value="OXIDOREDUCTASE 9.5 KDA SUBUNIT, PUTATIVE (AFU_ORTHOLOGUE AFUA_5G08980)-RELATED"/>
    <property type="match status" value="1"/>
</dbReference>
<keyword evidence="2" id="KW-0812">Transmembrane</keyword>
<keyword evidence="2" id="KW-0472">Membrane</keyword>
<keyword evidence="4" id="KW-1185">Reference proteome</keyword>
<name>A0A2A9PQ19_OPHUN</name>
<dbReference type="Proteomes" id="UP000037136">
    <property type="component" value="Unassembled WGS sequence"/>
</dbReference>
<reference evidence="3 4" key="2">
    <citation type="journal article" date="2017" name="Sci. Rep.">
        <title>Ant-infecting Ophiocordyceps genomes reveal a high diversity of potential behavioral manipulation genes and a possible major role for enterotoxins.</title>
        <authorList>
            <person name="de Bekker C."/>
            <person name="Ohm R.A."/>
            <person name="Evans H.C."/>
            <person name="Brachmann A."/>
            <person name="Hughes D.P."/>
        </authorList>
    </citation>
    <scope>NUCLEOTIDE SEQUENCE [LARGE SCALE GENOMIC DNA]</scope>
    <source>
        <strain evidence="3 4">SC16a</strain>
    </source>
</reference>
<protein>
    <recommendedName>
        <fullName evidence="5">NADH-ubiquinone oxidoreductase 9.5 kDa subunit</fullName>
    </recommendedName>
</protein>
<evidence type="ECO:0000256" key="2">
    <source>
        <dbReference type="SAM" id="Phobius"/>
    </source>
</evidence>
<dbReference type="InterPro" id="IPR039961">
    <property type="entry name" value="Nuo9.5"/>
</dbReference>
<evidence type="ECO:0000313" key="4">
    <source>
        <dbReference type="Proteomes" id="UP000037136"/>
    </source>
</evidence>
<dbReference type="OrthoDB" id="2093409at2759"/>
<evidence type="ECO:0000256" key="1">
    <source>
        <dbReference type="SAM" id="MobiDB-lite"/>
    </source>
</evidence>
<evidence type="ECO:0008006" key="5">
    <source>
        <dbReference type="Google" id="ProtNLM"/>
    </source>
</evidence>
<keyword evidence="2" id="KW-1133">Transmembrane helix</keyword>
<dbReference type="AlphaFoldDB" id="A0A2A9PQ19"/>
<comment type="caution">
    <text evidence="3">The sequence shown here is derived from an EMBL/GenBank/DDBJ whole genome shotgun (WGS) entry which is preliminary data.</text>
</comment>
<dbReference type="EMBL" id="LAZP02000016">
    <property type="protein sequence ID" value="PFH62826.1"/>
    <property type="molecule type" value="Genomic_DNA"/>
</dbReference>
<feature type="region of interest" description="Disordered" evidence="1">
    <location>
        <begin position="100"/>
        <end position="133"/>
    </location>
</feature>
<gene>
    <name evidence="3" type="ORF">XA68_11607</name>
</gene>
<organism evidence="3 4">
    <name type="scientific">Ophiocordyceps unilateralis</name>
    <name type="common">Zombie-ant fungus</name>
    <name type="synonym">Torrubia unilateralis</name>
    <dbReference type="NCBI Taxonomy" id="268505"/>
    <lineage>
        <taxon>Eukaryota</taxon>
        <taxon>Fungi</taxon>
        <taxon>Dikarya</taxon>
        <taxon>Ascomycota</taxon>
        <taxon>Pezizomycotina</taxon>
        <taxon>Sordariomycetes</taxon>
        <taxon>Hypocreomycetidae</taxon>
        <taxon>Hypocreales</taxon>
        <taxon>Ophiocordycipitaceae</taxon>
        <taxon>Ophiocordyceps</taxon>
    </lineage>
</organism>
<accession>A0A2A9PQ19</accession>
<reference evidence="3 4" key="1">
    <citation type="journal article" date="2015" name="BMC Genomics">
        <title>Gene expression during zombie ant biting behavior reflects the complexity underlying fungal parasitic behavioral manipulation.</title>
        <authorList>
            <person name="de Bekker C."/>
            <person name="Ohm R.A."/>
            <person name="Loreto R.G."/>
            <person name="Sebastian A."/>
            <person name="Albert I."/>
            <person name="Merrow M."/>
            <person name="Brachmann A."/>
            <person name="Hughes D.P."/>
        </authorList>
    </citation>
    <scope>NUCLEOTIDE SEQUENCE [LARGE SCALE GENOMIC DNA]</scope>
    <source>
        <strain evidence="3 4">SC16a</strain>
    </source>
</reference>
<dbReference type="PANTHER" id="PTHR38488:SF1">
    <property type="entry name" value="OXIDOREDUCTASE 9.5 KDA SUBUNIT, PUTATIVE (AFU_ORTHOLOGUE AFUA_5G08980)-RELATED"/>
    <property type="match status" value="1"/>
</dbReference>
<sequence>MGSFIRATTIAPTSLAFGSSPHHHRTHFTERKPEQLKLLAMSSAPYFWSAPIGYCRWALRERPAIFWSIVIGAAGPIAMPIVPPLRRYFGDVDAPQVPVTYPVPPGPRKVLSGFDDEEPVLSVRRPSKPAAEQ</sequence>
<dbReference type="STRING" id="268505.A0A2A9PQ19"/>